<feature type="region of interest" description="Disordered" evidence="10">
    <location>
        <begin position="1"/>
        <end position="30"/>
    </location>
</feature>
<evidence type="ECO:0000256" key="3">
    <source>
        <dbReference type="ARBA" id="ARBA00022475"/>
    </source>
</evidence>
<keyword evidence="5 9" id="KW-0812">Transmembrane</keyword>
<evidence type="ECO:0000256" key="1">
    <source>
        <dbReference type="ARBA" id="ARBA00004429"/>
    </source>
</evidence>
<keyword evidence="6 9" id="KW-1133">Transmembrane helix</keyword>
<keyword evidence="7 9" id="KW-0472">Membrane</keyword>
<evidence type="ECO:0000256" key="2">
    <source>
        <dbReference type="ARBA" id="ARBA00022448"/>
    </source>
</evidence>
<keyword evidence="3" id="KW-1003">Cell membrane</keyword>
<dbReference type="AlphaFoldDB" id="A0A1H3VEM4"/>
<evidence type="ECO:0000313" key="13">
    <source>
        <dbReference type="Proteomes" id="UP000198703"/>
    </source>
</evidence>
<evidence type="ECO:0000256" key="9">
    <source>
        <dbReference type="RuleBase" id="RU369079"/>
    </source>
</evidence>
<dbReference type="Pfam" id="PF04290">
    <property type="entry name" value="DctQ"/>
    <property type="match status" value="1"/>
</dbReference>
<dbReference type="GO" id="GO:0005886">
    <property type="term" value="C:plasma membrane"/>
    <property type="evidence" value="ECO:0007669"/>
    <property type="project" value="UniProtKB-SubCell"/>
</dbReference>
<dbReference type="OrthoDB" id="4964541at2"/>
<dbReference type="Proteomes" id="UP000198703">
    <property type="component" value="Unassembled WGS sequence"/>
</dbReference>
<accession>A0A1H3VEM4</accession>
<feature type="transmembrane region" description="Helical" evidence="9">
    <location>
        <begin position="156"/>
        <end position="177"/>
    </location>
</feature>
<evidence type="ECO:0000259" key="11">
    <source>
        <dbReference type="Pfam" id="PF04290"/>
    </source>
</evidence>
<feature type="compositionally biased region" description="Basic and acidic residues" evidence="10">
    <location>
        <begin position="1"/>
        <end position="18"/>
    </location>
</feature>
<dbReference type="STRING" id="89524.SAMN05444370_10126"/>
<comment type="subunit">
    <text evidence="9">The complex comprises the extracytoplasmic solute receptor protein and the two transmembrane proteins.</text>
</comment>
<feature type="domain" description="Tripartite ATP-independent periplasmic transporters DctQ component" evidence="11">
    <location>
        <begin position="53"/>
        <end position="180"/>
    </location>
</feature>
<dbReference type="InterPro" id="IPR055348">
    <property type="entry name" value="DctQ"/>
</dbReference>
<name>A0A1H3VEM4_9RHOB</name>
<comment type="subcellular location">
    <subcellularLocation>
        <location evidence="1 9">Cell inner membrane</location>
        <topology evidence="1 9">Multi-pass membrane protein</topology>
    </subcellularLocation>
</comment>
<evidence type="ECO:0000256" key="4">
    <source>
        <dbReference type="ARBA" id="ARBA00022519"/>
    </source>
</evidence>
<dbReference type="InterPro" id="IPR007387">
    <property type="entry name" value="TRAP_DctQ"/>
</dbReference>
<organism evidence="12 13">
    <name type="scientific">Rubrimonas cliftonensis</name>
    <dbReference type="NCBI Taxonomy" id="89524"/>
    <lineage>
        <taxon>Bacteria</taxon>
        <taxon>Pseudomonadati</taxon>
        <taxon>Pseudomonadota</taxon>
        <taxon>Alphaproteobacteria</taxon>
        <taxon>Rhodobacterales</taxon>
        <taxon>Paracoccaceae</taxon>
        <taxon>Rubrimonas</taxon>
    </lineage>
</organism>
<evidence type="ECO:0000256" key="7">
    <source>
        <dbReference type="ARBA" id="ARBA00023136"/>
    </source>
</evidence>
<dbReference type="RefSeq" id="WP_093247471.1">
    <property type="nucleotide sequence ID" value="NZ_FNQM01000001.1"/>
</dbReference>
<feature type="transmembrane region" description="Helical" evidence="9">
    <location>
        <begin position="44"/>
        <end position="65"/>
    </location>
</feature>
<evidence type="ECO:0000256" key="10">
    <source>
        <dbReference type="SAM" id="MobiDB-lite"/>
    </source>
</evidence>
<evidence type="ECO:0000256" key="6">
    <source>
        <dbReference type="ARBA" id="ARBA00022989"/>
    </source>
</evidence>
<gene>
    <name evidence="12" type="ORF">SAMN05444370_10126</name>
</gene>
<keyword evidence="4 9" id="KW-0997">Cell inner membrane</keyword>
<feature type="transmembrane region" description="Helical" evidence="9">
    <location>
        <begin position="77"/>
        <end position="95"/>
    </location>
</feature>
<dbReference type="EMBL" id="FNQM01000001">
    <property type="protein sequence ID" value="SDZ73190.1"/>
    <property type="molecule type" value="Genomic_DNA"/>
</dbReference>
<dbReference type="GO" id="GO:0022857">
    <property type="term" value="F:transmembrane transporter activity"/>
    <property type="evidence" value="ECO:0007669"/>
    <property type="project" value="UniProtKB-UniRule"/>
</dbReference>
<protein>
    <recommendedName>
        <fullName evidence="9">TRAP transporter small permease protein</fullName>
    </recommendedName>
</protein>
<comment type="similarity">
    <text evidence="8 9">Belongs to the TRAP transporter small permease family.</text>
</comment>
<evidence type="ECO:0000256" key="5">
    <source>
        <dbReference type="ARBA" id="ARBA00022692"/>
    </source>
</evidence>
<feature type="transmembrane region" description="Helical" evidence="9">
    <location>
        <begin position="116"/>
        <end position="136"/>
    </location>
</feature>
<dbReference type="GO" id="GO:0015740">
    <property type="term" value="P:C4-dicarboxylate transport"/>
    <property type="evidence" value="ECO:0007669"/>
    <property type="project" value="TreeGrafter"/>
</dbReference>
<proteinExistence type="inferred from homology"/>
<keyword evidence="2 9" id="KW-0813">Transport</keyword>
<dbReference type="PANTHER" id="PTHR35011:SF11">
    <property type="entry name" value="TRAP TRANSPORTER SMALL PERMEASE PROTEIN"/>
    <property type="match status" value="1"/>
</dbReference>
<evidence type="ECO:0000313" key="12">
    <source>
        <dbReference type="EMBL" id="SDZ73190.1"/>
    </source>
</evidence>
<comment type="function">
    <text evidence="9">Part of the tripartite ATP-independent periplasmic (TRAP) transport system.</text>
</comment>
<evidence type="ECO:0000256" key="8">
    <source>
        <dbReference type="ARBA" id="ARBA00038436"/>
    </source>
</evidence>
<keyword evidence="13" id="KW-1185">Reference proteome</keyword>
<reference evidence="12 13" key="1">
    <citation type="submission" date="2016-10" db="EMBL/GenBank/DDBJ databases">
        <authorList>
            <person name="de Groot N.N."/>
        </authorList>
    </citation>
    <scope>NUCLEOTIDE SEQUENCE [LARGE SCALE GENOMIC DNA]</scope>
    <source>
        <strain evidence="12 13">DSM 15345</strain>
    </source>
</reference>
<sequence>MADNKAPQRADDRADDRATPGGPVEFAVPEDQEPDLSDMRAVDVIPVAMFWVLAGVVFLQFFTRYVLNDSLGWTEEIARYLLIVSAFTGAVIAVRKDSHIVVEFFYRYLSMRTRKLLSATIDVAKTAFFVAATWYSVELAMRTRQKMASIEVSKAVIYWIVAACFAAMALYAARLAWDRFHGRRHGALTQPPVDPSAGAF</sequence>
<dbReference type="PANTHER" id="PTHR35011">
    <property type="entry name" value="2,3-DIKETO-L-GULONATE TRAP TRANSPORTER SMALL PERMEASE PROTEIN YIAM"/>
    <property type="match status" value="1"/>
</dbReference>